<feature type="domain" description="Kazal-like" evidence="6">
    <location>
        <begin position="14"/>
        <end position="64"/>
    </location>
</feature>
<dbReference type="SMART" id="SM00280">
    <property type="entry name" value="KAZAL"/>
    <property type="match status" value="3"/>
</dbReference>
<dbReference type="GO" id="GO:0005576">
    <property type="term" value="C:extracellular region"/>
    <property type="evidence" value="ECO:0007669"/>
    <property type="project" value="TreeGrafter"/>
</dbReference>
<dbReference type="PANTHER" id="PTHR10913">
    <property type="entry name" value="FOLLISTATIN-RELATED"/>
    <property type="match status" value="1"/>
</dbReference>
<name>A0A485KMV0_9STRA</name>
<feature type="domain" description="Kazal-like" evidence="6">
    <location>
        <begin position="65"/>
        <end position="116"/>
    </location>
</feature>
<protein>
    <submittedName>
        <fullName evidence="8">Aste57867_9393 protein</fullName>
    </submittedName>
</protein>
<evidence type="ECO:0000259" key="6">
    <source>
        <dbReference type="PROSITE" id="PS51465"/>
    </source>
</evidence>
<feature type="signal peptide" evidence="5">
    <location>
        <begin position="1"/>
        <end position="18"/>
    </location>
</feature>
<proteinExistence type="predicted"/>
<dbReference type="SUPFAM" id="SSF100895">
    <property type="entry name" value="Kazal-type serine protease inhibitors"/>
    <property type="match status" value="3"/>
</dbReference>
<dbReference type="EMBL" id="VJMH01005139">
    <property type="protein sequence ID" value="KAF0700074.1"/>
    <property type="molecule type" value="Genomic_DNA"/>
</dbReference>
<feature type="region of interest" description="Disordered" evidence="4">
    <location>
        <begin position="168"/>
        <end position="195"/>
    </location>
</feature>
<reference evidence="7" key="2">
    <citation type="submission" date="2019-06" db="EMBL/GenBank/DDBJ databases">
        <title>Genomics analysis of Aphanomyces spp. identifies a new class of oomycete effector associated with host adaptation.</title>
        <authorList>
            <person name="Gaulin E."/>
        </authorList>
    </citation>
    <scope>NUCLEOTIDE SEQUENCE</scope>
    <source>
        <strain evidence="7">CBS 578.67</strain>
    </source>
</reference>
<dbReference type="PANTHER" id="PTHR10913:SF45">
    <property type="entry name" value="FOLLISTATIN, ISOFORM A-RELATED"/>
    <property type="match status" value="1"/>
</dbReference>
<accession>A0A485KMV0</accession>
<dbReference type="PROSITE" id="PS51465">
    <property type="entry name" value="KAZAL_2"/>
    <property type="match status" value="3"/>
</dbReference>
<evidence type="ECO:0000313" key="7">
    <source>
        <dbReference type="EMBL" id="KAF0700074.1"/>
    </source>
</evidence>
<sequence length="228" mass="23267">MQFKLVLAFAAAMASVAAQCEKGCIDVMDPVCGSDGKTYTNDCQLSVAACSTKTNITVASKGACAASASCKDKACPRNIDPVCGTDGKTYDNKCLLEVATCQDATVSFASKGECPPVDPSKCVTPCLEVLKEVCGSDGKTYGNACELKNAACKAPMLKLVFDGPCDEQPKTTNTTKPTNNTKLTNGTSTENKITTAAPTVPATTAKSAASTASSLLAAAACAAVYVLA</sequence>
<dbReference type="Pfam" id="PF00050">
    <property type="entry name" value="Kazal_1"/>
    <property type="match status" value="1"/>
</dbReference>
<dbReference type="OrthoDB" id="343609at2759"/>
<keyword evidence="1" id="KW-0646">Protease inhibitor</keyword>
<evidence type="ECO:0000256" key="3">
    <source>
        <dbReference type="ARBA" id="ARBA00023157"/>
    </source>
</evidence>
<keyword evidence="9" id="KW-1185">Reference proteome</keyword>
<evidence type="ECO:0000256" key="4">
    <source>
        <dbReference type="SAM" id="MobiDB-lite"/>
    </source>
</evidence>
<dbReference type="EMBL" id="CAADRA010005160">
    <property type="protein sequence ID" value="VFT86273.1"/>
    <property type="molecule type" value="Genomic_DNA"/>
</dbReference>
<keyword evidence="5" id="KW-0732">Signal</keyword>
<evidence type="ECO:0000313" key="8">
    <source>
        <dbReference type="EMBL" id="VFT86273.1"/>
    </source>
</evidence>
<dbReference type="InterPro" id="IPR050653">
    <property type="entry name" value="Prot_Inhib_GrowthFact_Antg"/>
</dbReference>
<dbReference type="InterPro" id="IPR036058">
    <property type="entry name" value="Kazal_dom_sf"/>
</dbReference>
<dbReference type="Proteomes" id="UP000332933">
    <property type="component" value="Unassembled WGS sequence"/>
</dbReference>
<keyword evidence="3" id="KW-1015">Disulfide bond</keyword>
<feature type="chain" id="PRO_5036116115" evidence="5">
    <location>
        <begin position="19"/>
        <end position="228"/>
    </location>
</feature>
<dbReference type="AlphaFoldDB" id="A0A485KMV0"/>
<evidence type="ECO:0000313" key="9">
    <source>
        <dbReference type="Proteomes" id="UP000332933"/>
    </source>
</evidence>
<dbReference type="CDD" id="cd00104">
    <property type="entry name" value="KAZAL_FS"/>
    <property type="match status" value="3"/>
</dbReference>
<organism evidence="8 9">
    <name type="scientific">Aphanomyces stellatus</name>
    <dbReference type="NCBI Taxonomy" id="120398"/>
    <lineage>
        <taxon>Eukaryota</taxon>
        <taxon>Sar</taxon>
        <taxon>Stramenopiles</taxon>
        <taxon>Oomycota</taxon>
        <taxon>Saprolegniomycetes</taxon>
        <taxon>Saprolegniales</taxon>
        <taxon>Verrucalvaceae</taxon>
        <taxon>Aphanomyces</taxon>
    </lineage>
</organism>
<evidence type="ECO:0000256" key="5">
    <source>
        <dbReference type="SAM" id="SignalP"/>
    </source>
</evidence>
<evidence type="ECO:0000256" key="2">
    <source>
        <dbReference type="ARBA" id="ARBA00022900"/>
    </source>
</evidence>
<reference evidence="8 9" key="1">
    <citation type="submission" date="2019-03" db="EMBL/GenBank/DDBJ databases">
        <authorList>
            <person name="Gaulin E."/>
            <person name="Dumas B."/>
        </authorList>
    </citation>
    <scope>NUCLEOTIDE SEQUENCE [LARGE SCALE GENOMIC DNA]</scope>
    <source>
        <strain evidence="8">CBS 568.67</strain>
    </source>
</reference>
<dbReference type="Gene3D" id="3.30.60.30">
    <property type="match status" value="3"/>
</dbReference>
<gene>
    <name evidence="8" type="primary">Aste57867_9393</name>
    <name evidence="7" type="ORF">As57867_009357</name>
    <name evidence="8" type="ORF">ASTE57867_9393</name>
</gene>
<evidence type="ECO:0000256" key="1">
    <source>
        <dbReference type="ARBA" id="ARBA00022690"/>
    </source>
</evidence>
<dbReference type="Pfam" id="PF07648">
    <property type="entry name" value="Kazal_2"/>
    <property type="match status" value="2"/>
</dbReference>
<keyword evidence="2" id="KW-0722">Serine protease inhibitor</keyword>
<feature type="domain" description="Kazal-like" evidence="6">
    <location>
        <begin position="117"/>
        <end position="167"/>
    </location>
</feature>
<dbReference type="InterPro" id="IPR002350">
    <property type="entry name" value="Kazal_dom"/>
</dbReference>
<feature type="compositionally biased region" description="Low complexity" evidence="4">
    <location>
        <begin position="170"/>
        <end position="187"/>
    </location>
</feature>